<accession>A0A1Y2N6Z9</accession>
<keyword evidence="2" id="KW-1185">Reference proteome</keyword>
<evidence type="ECO:0008006" key="3">
    <source>
        <dbReference type="Google" id="ProtNLM"/>
    </source>
</evidence>
<name>A0A1Y2N6Z9_PSEAH</name>
<reference evidence="1 2" key="1">
    <citation type="submission" date="2016-09" db="EMBL/GenBank/DDBJ databases">
        <title>Pseudonocardia autotrophica DSM535, a candidate organism with high potential of specific P450 cytochromes.</title>
        <authorList>
            <person name="Grumaz C."/>
            <person name="Vainshtein Y."/>
            <person name="Kirstahler P."/>
            <person name="Sohn K."/>
        </authorList>
    </citation>
    <scope>NUCLEOTIDE SEQUENCE [LARGE SCALE GENOMIC DNA]</scope>
    <source>
        <strain evidence="1 2">DSM 535</strain>
    </source>
</reference>
<proteinExistence type="predicted"/>
<comment type="caution">
    <text evidence="1">The sequence shown here is derived from an EMBL/GenBank/DDBJ whole genome shotgun (WGS) entry which is preliminary data.</text>
</comment>
<dbReference type="EMBL" id="MIGB01000004">
    <property type="protein sequence ID" value="OSY42949.1"/>
    <property type="molecule type" value="Genomic_DNA"/>
</dbReference>
<protein>
    <recommendedName>
        <fullName evidence="3">Phage protein, HK97 gp10 family</fullName>
    </recommendedName>
</protein>
<dbReference type="RefSeq" id="WP_085911482.1">
    <property type="nucleotide sequence ID" value="NZ_AP018920.1"/>
</dbReference>
<gene>
    <name evidence="1" type="ORF">BG845_01191</name>
</gene>
<dbReference type="AlphaFoldDB" id="A0A1Y2N6Z9"/>
<dbReference type="OrthoDB" id="3431442at2"/>
<dbReference type="Proteomes" id="UP000194360">
    <property type="component" value="Unassembled WGS sequence"/>
</dbReference>
<dbReference type="STRING" id="2074.BG845_01191"/>
<sequence length="163" mass="18653">MATIAWLKVHNQDVFRRLVRALRDAGNGDLRRDLVREIRAEGQPALAATKAAWATVDVTSSRGGGTKSTGLRGRIAGATKIQVQQNGIRVHVNPRQVDARYGRTLTFGMNNMGTWKHPVFGNRNHWEKQWGQEVFYKTLERYEPRWRRGIERAMDRTARKLGM</sequence>
<organism evidence="1 2">
    <name type="scientific">Pseudonocardia autotrophica</name>
    <name type="common">Amycolata autotrophica</name>
    <name type="synonym">Nocardia autotrophica</name>
    <dbReference type="NCBI Taxonomy" id="2074"/>
    <lineage>
        <taxon>Bacteria</taxon>
        <taxon>Bacillati</taxon>
        <taxon>Actinomycetota</taxon>
        <taxon>Actinomycetes</taxon>
        <taxon>Pseudonocardiales</taxon>
        <taxon>Pseudonocardiaceae</taxon>
        <taxon>Pseudonocardia</taxon>
    </lineage>
</organism>
<evidence type="ECO:0000313" key="1">
    <source>
        <dbReference type="EMBL" id="OSY42949.1"/>
    </source>
</evidence>
<evidence type="ECO:0000313" key="2">
    <source>
        <dbReference type="Proteomes" id="UP000194360"/>
    </source>
</evidence>